<dbReference type="CDD" id="cd19096">
    <property type="entry name" value="AKR_Fe-S_oxidoreductase"/>
    <property type="match status" value="1"/>
</dbReference>
<name>A0ABS2MPV8_9FIRM</name>
<evidence type="ECO:0000313" key="5">
    <source>
        <dbReference type="EMBL" id="MBM7561442.1"/>
    </source>
</evidence>
<sequence length="387" mass="44684">MKNRVNPKNKEHLSILGFGCMRFSKSESEVEEQIIHAIENGVNYFDTAYIYPNSEVILGRILAKGYRKKVNVATKLPPYLVKKYEDFDKLFYKELQRLQTDYIDYYLMHMLTDLVTWDRLKELGVVQWIDEKKKSGEIRNIGFSYHGGKSEFIKILDAYEWEFCMIQYNYLDENNQAGKSGLKYAASKGLPVMIMEPLRGGKLVNNLPKEVYKTFEAAKVKRSPAEWALKWIWDQPEVTLVLSGMNSMEMLNENMRVASETDVNAFTEVEKTMFDQVKKTLHEKIKVPCTGCNYCMPCPVGVDIPTCLSCYNDIEIEGRIGAFSKYLMQTSLKSEPHNASLCVKCGKCEKHCPQEIKIIEELENVTKKLEGVLYKPIRAVAKRFMKL</sequence>
<dbReference type="Proteomes" id="UP000767854">
    <property type="component" value="Unassembled WGS sequence"/>
</dbReference>
<keyword evidence="1" id="KW-0479">Metal-binding</keyword>
<dbReference type="RefSeq" id="WP_204662955.1">
    <property type="nucleotide sequence ID" value="NZ_JAFBDT010000005.1"/>
</dbReference>
<dbReference type="Gene3D" id="3.20.20.100">
    <property type="entry name" value="NADP-dependent oxidoreductase domain"/>
    <property type="match status" value="1"/>
</dbReference>
<keyword evidence="6" id="KW-1185">Reference proteome</keyword>
<keyword evidence="3" id="KW-0411">Iron-sulfur</keyword>
<gene>
    <name evidence="5" type="ORF">JOC49_000962</name>
</gene>
<dbReference type="Pfam" id="PF00248">
    <property type="entry name" value="Aldo_ket_red"/>
    <property type="match status" value="1"/>
</dbReference>
<dbReference type="InterPro" id="IPR020471">
    <property type="entry name" value="AKR"/>
</dbReference>
<dbReference type="PRINTS" id="PR00069">
    <property type="entry name" value="ALDKETRDTASE"/>
</dbReference>
<dbReference type="InterPro" id="IPR017900">
    <property type="entry name" value="4Fe4S_Fe_S_CS"/>
</dbReference>
<dbReference type="InterPro" id="IPR053135">
    <property type="entry name" value="AKR2_Oxidoreductase"/>
</dbReference>
<dbReference type="EMBL" id="JAFBDT010000005">
    <property type="protein sequence ID" value="MBM7561442.1"/>
    <property type="molecule type" value="Genomic_DNA"/>
</dbReference>
<keyword evidence="2" id="KW-0408">Iron</keyword>
<comment type="caution">
    <text evidence="5">The sequence shown here is derived from an EMBL/GenBank/DDBJ whole genome shotgun (WGS) entry which is preliminary data.</text>
</comment>
<protein>
    <submittedName>
        <fullName evidence="5">Aldo/keto reductase-like oxidoreductase</fullName>
    </submittedName>
</protein>
<dbReference type="InterPro" id="IPR017896">
    <property type="entry name" value="4Fe4S_Fe-S-bd"/>
</dbReference>
<dbReference type="InterPro" id="IPR023210">
    <property type="entry name" value="NADP_OxRdtase_dom"/>
</dbReference>
<feature type="domain" description="4Fe-4S ferredoxin-type" evidence="4">
    <location>
        <begin position="333"/>
        <end position="362"/>
    </location>
</feature>
<dbReference type="PROSITE" id="PS51379">
    <property type="entry name" value="4FE4S_FER_2"/>
    <property type="match status" value="1"/>
</dbReference>
<evidence type="ECO:0000256" key="2">
    <source>
        <dbReference type="ARBA" id="ARBA00023004"/>
    </source>
</evidence>
<dbReference type="PANTHER" id="PTHR43312:SF2">
    <property type="entry name" value="OXIDOREDUCTASE"/>
    <property type="match status" value="1"/>
</dbReference>
<dbReference type="PROSITE" id="PS00198">
    <property type="entry name" value="4FE4S_FER_1"/>
    <property type="match status" value="1"/>
</dbReference>
<accession>A0ABS2MPV8</accession>
<evidence type="ECO:0000256" key="3">
    <source>
        <dbReference type="ARBA" id="ARBA00023014"/>
    </source>
</evidence>
<organism evidence="5 6">
    <name type="scientific">Fusibacter tunisiensis</name>
    <dbReference type="NCBI Taxonomy" id="1008308"/>
    <lineage>
        <taxon>Bacteria</taxon>
        <taxon>Bacillati</taxon>
        <taxon>Bacillota</taxon>
        <taxon>Clostridia</taxon>
        <taxon>Eubacteriales</taxon>
        <taxon>Eubacteriales Family XII. Incertae Sedis</taxon>
        <taxon>Fusibacter</taxon>
    </lineage>
</organism>
<evidence type="ECO:0000313" key="6">
    <source>
        <dbReference type="Proteomes" id="UP000767854"/>
    </source>
</evidence>
<evidence type="ECO:0000259" key="4">
    <source>
        <dbReference type="PROSITE" id="PS51379"/>
    </source>
</evidence>
<dbReference type="SUPFAM" id="SSF46548">
    <property type="entry name" value="alpha-helical ferredoxin"/>
    <property type="match status" value="1"/>
</dbReference>
<dbReference type="InterPro" id="IPR036812">
    <property type="entry name" value="NAD(P)_OxRdtase_dom_sf"/>
</dbReference>
<proteinExistence type="predicted"/>
<evidence type="ECO:0000256" key="1">
    <source>
        <dbReference type="ARBA" id="ARBA00022723"/>
    </source>
</evidence>
<dbReference type="SUPFAM" id="SSF51430">
    <property type="entry name" value="NAD(P)-linked oxidoreductase"/>
    <property type="match status" value="1"/>
</dbReference>
<dbReference type="PANTHER" id="PTHR43312">
    <property type="entry name" value="D-THREO-ALDOSE 1-DEHYDROGENASE"/>
    <property type="match status" value="1"/>
</dbReference>
<reference evidence="5 6" key="1">
    <citation type="submission" date="2021-01" db="EMBL/GenBank/DDBJ databases">
        <title>Genomic Encyclopedia of Type Strains, Phase IV (KMG-IV): sequencing the most valuable type-strain genomes for metagenomic binning, comparative biology and taxonomic classification.</title>
        <authorList>
            <person name="Goeker M."/>
        </authorList>
    </citation>
    <scope>NUCLEOTIDE SEQUENCE [LARGE SCALE GENOMIC DNA]</scope>
    <source>
        <strain evidence="5 6">DSM 24436</strain>
    </source>
</reference>
<dbReference type="Pfam" id="PF13187">
    <property type="entry name" value="Fer4_9"/>
    <property type="match status" value="1"/>
</dbReference>